<dbReference type="Pfam" id="PF03564">
    <property type="entry name" value="DUF1759"/>
    <property type="match status" value="1"/>
</dbReference>
<protein>
    <submittedName>
        <fullName evidence="2">Uncharacterized protein</fullName>
    </submittedName>
</protein>
<accession>A0AAN8IGB1</accession>
<dbReference type="Proteomes" id="UP001331761">
    <property type="component" value="Unassembled WGS sequence"/>
</dbReference>
<reference evidence="2 3" key="1">
    <citation type="submission" date="2019-10" db="EMBL/GenBank/DDBJ databases">
        <title>Assembly and Annotation for the nematode Trichostrongylus colubriformis.</title>
        <authorList>
            <person name="Martin J."/>
        </authorList>
    </citation>
    <scope>NUCLEOTIDE SEQUENCE [LARGE SCALE GENOMIC DNA]</scope>
    <source>
        <strain evidence="2">G859</strain>
        <tissue evidence="2">Whole worm</tissue>
    </source>
</reference>
<evidence type="ECO:0000313" key="2">
    <source>
        <dbReference type="EMBL" id="KAK5972451.1"/>
    </source>
</evidence>
<name>A0AAN8IGB1_TRICO</name>
<feature type="compositionally biased region" description="Polar residues" evidence="1">
    <location>
        <begin position="205"/>
        <end position="220"/>
    </location>
</feature>
<proteinExistence type="predicted"/>
<evidence type="ECO:0000256" key="1">
    <source>
        <dbReference type="SAM" id="MobiDB-lite"/>
    </source>
</evidence>
<dbReference type="AlphaFoldDB" id="A0AAN8IGB1"/>
<gene>
    <name evidence="2" type="ORF">GCK32_013081</name>
</gene>
<keyword evidence="3" id="KW-1185">Reference proteome</keyword>
<organism evidence="2 3">
    <name type="scientific">Trichostrongylus colubriformis</name>
    <name type="common">Black scour worm</name>
    <dbReference type="NCBI Taxonomy" id="6319"/>
    <lineage>
        <taxon>Eukaryota</taxon>
        <taxon>Metazoa</taxon>
        <taxon>Ecdysozoa</taxon>
        <taxon>Nematoda</taxon>
        <taxon>Chromadorea</taxon>
        <taxon>Rhabditida</taxon>
        <taxon>Rhabditina</taxon>
        <taxon>Rhabditomorpha</taxon>
        <taxon>Strongyloidea</taxon>
        <taxon>Trichostrongylidae</taxon>
        <taxon>Trichostrongylus</taxon>
    </lineage>
</organism>
<comment type="caution">
    <text evidence="2">The sequence shown here is derived from an EMBL/GenBank/DDBJ whole genome shotgun (WGS) entry which is preliminary data.</text>
</comment>
<evidence type="ECO:0000313" key="3">
    <source>
        <dbReference type="Proteomes" id="UP001331761"/>
    </source>
</evidence>
<dbReference type="EMBL" id="WIXE01016657">
    <property type="protein sequence ID" value="KAK5972451.1"/>
    <property type="molecule type" value="Genomic_DNA"/>
</dbReference>
<sequence length="390" mass="43912">MASQLSTKKRLLTTAVNKLENVVTKLQAEKLEELPIDPQALIEAVKENVSRLEEGIFAIDFARSKAEKELADYGALLDSLVEKEVHDYQTYSIKAESALSKAFLGLLIQARRQALVACASTTNTATVSNSNPVPIRTPQPKPLELPPLPIPTFGGNLWEWDNFWEIFNSNIHTQDIPERVKYDYLINALKDDHKKRQDEELSDNYPDNNAADSCTSNNNKVASPRYDLRKRKKINYDEQAIEPDVSPNFTGKTFNVSTLLQISLALALLNRVLASSITNESTRSIQCFPGGVRLTSYERIPYEVCAEYYCVQMENPKIQENITFPPDIILHDHNIRWKLTGKYSGDIVETLCPPGPFCDAITCTFCANNILVDAVVGRFIQEVLTDLFNH</sequence>
<dbReference type="InterPro" id="IPR005312">
    <property type="entry name" value="DUF1759"/>
</dbReference>
<feature type="region of interest" description="Disordered" evidence="1">
    <location>
        <begin position="195"/>
        <end position="220"/>
    </location>
</feature>